<evidence type="ECO:0000313" key="3">
    <source>
        <dbReference type="EMBL" id="AWI03233.1"/>
    </source>
</evidence>
<dbReference type="GO" id="GO:0008081">
    <property type="term" value="F:phosphoric diester hydrolase activity"/>
    <property type="evidence" value="ECO:0007669"/>
    <property type="project" value="InterPro"/>
</dbReference>
<sequence>MKINYINRKSEILMITSIIVVFLLSLLAGFKLASQQKSKSTGVYVTDVPVKIIAHRGSSRRAPENTVSSILCSVEDKADYAELDVQQTKDGVVVLMHDKNLKRVSKLNKNVEETNYKNIEELSVYGSNSKKFKDEKIPKLDEIVKKTKGKIKLDIEIKSYGNDVNLPEKVVKIIEDNNVVDSSMVCSFDYRVLQKVKKLNPKIQIGYITCSNSDDIFKLKDVDFYSVNNAKVNKELIDKVHRRNKKIHVWTVDNVKDMNKFIKMGVDGIITDYPEKLRAILM</sequence>
<dbReference type="PANTHER" id="PTHR46211">
    <property type="entry name" value="GLYCEROPHOSPHORYL DIESTER PHOSPHODIESTERASE"/>
    <property type="match status" value="1"/>
</dbReference>
<dbReference type="Pfam" id="PF03009">
    <property type="entry name" value="GDPD"/>
    <property type="match status" value="1"/>
</dbReference>
<keyword evidence="1" id="KW-0472">Membrane</keyword>
<proteinExistence type="predicted"/>
<dbReference type="GO" id="GO:0006629">
    <property type="term" value="P:lipid metabolic process"/>
    <property type="evidence" value="ECO:0007669"/>
    <property type="project" value="InterPro"/>
</dbReference>
<dbReference type="InterPro" id="IPR030395">
    <property type="entry name" value="GP_PDE_dom"/>
</dbReference>
<dbReference type="Proteomes" id="UP000244910">
    <property type="component" value="Chromosome"/>
</dbReference>
<dbReference type="PANTHER" id="PTHR46211:SF8">
    <property type="entry name" value="PHOSPHODIESTERASE"/>
    <property type="match status" value="1"/>
</dbReference>
<evidence type="ECO:0000313" key="4">
    <source>
        <dbReference type="Proteomes" id="UP000244910"/>
    </source>
</evidence>
<accession>A0A2U8DKK9</accession>
<evidence type="ECO:0000256" key="1">
    <source>
        <dbReference type="SAM" id="Phobius"/>
    </source>
</evidence>
<evidence type="ECO:0000259" key="2">
    <source>
        <dbReference type="PROSITE" id="PS51704"/>
    </source>
</evidence>
<keyword evidence="1" id="KW-1133">Transmembrane helix</keyword>
<keyword evidence="1" id="KW-0812">Transmembrane</keyword>
<dbReference type="Gene3D" id="3.20.20.190">
    <property type="entry name" value="Phosphatidylinositol (PI) phosphodiesterase"/>
    <property type="match status" value="1"/>
</dbReference>
<dbReference type="SUPFAM" id="SSF51695">
    <property type="entry name" value="PLC-like phosphodiesterases"/>
    <property type="match status" value="1"/>
</dbReference>
<dbReference type="AlphaFoldDB" id="A0A2U8DKK9"/>
<feature type="transmembrane region" description="Helical" evidence="1">
    <location>
        <begin position="12"/>
        <end position="30"/>
    </location>
</feature>
<name>A0A2U8DKK9_9CLOT</name>
<dbReference type="OrthoDB" id="384721at2"/>
<feature type="domain" description="GP-PDE" evidence="2">
    <location>
        <begin position="50"/>
        <end position="281"/>
    </location>
</feature>
<dbReference type="InterPro" id="IPR017946">
    <property type="entry name" value="PLC-like_Pdiesterase_TIM-brl"/>
</dbReference>
<keyword evidence="4" id="KW-1185">Reference proteome</keyword>
<dbReference type="RefSeq" id="WP_032075760.1">
    <property type="nucleotide sequence ID" value="NZ_CP020953.1"/>
</dbReference>
<reference evidence="4" key="1">
    <citation type="submission" date="2017-04" db="EMBL/GenBank/DDBJ databases">
        <authorList>
            <person name="Song Y."/>
            <person name="Cho B.-K."/>
        </authorList>
    </citation>
    <scope>NUCLEOTIDE SEQUENCE [LARGE SCALE GENOMIC DNA]</scope>
    <source>
        <strain evidence="4">SL1</strain>
    </source>
</reference>
<gene>
    <name evidence="3" type="ORF">B9W14_01550</name>
</gene>
<protein>
    <submittedName>
        <fullName evidence="3">Glycerophosphodiester phosphodiesterase</fullName>
    </submittedName>
</protein>
<dbReference type="KEGG" id="cdrk:B9W14_01550"/>
<dbReference type="PROSITE" id="PS51704">
    <property type="entry name" value="GP_PDE"/>
    <property type="match status" value="1"/>
</dbReference>
<organism evidence="3 4">
    <name type="scientific">Clostridium drakei</name>
    <dbReference type="NCBI Taxonomy" id="332101"/>
    <lineage>
        <taxon>Bacteria</taxon>
        <taxon>Bacillati</taxon>
        <taxon>Bacillota</taxon>
        <taxon>Clostridia</taxon>
        <taxon>Eubacteriales</taxon>
        <taxon>Clostridiaceae</taxon>
        <taxon>Clostridium</taxon>
    </lineage>
</organism>
<dbReference type="EMBL" id="CP020953">
    <property type="protein sequence ID" value="AWI03233.1"/>
    <property type="molecule type" value="Genomic_DNA"/>
</dbReference>